<dbReference type="InterPro" id="IPR019307">
    <property type="entry name" value="RNA-bd_AU-1/RNase_E/G"/>
</dbReference>
<feature type="compositionally biased region" description="Low complexity" evidence="9">
    <location>
        <begin position="164"/>
        <end position="176"/>
    </location>
</feature>
<dbReference type="InterPro" id="IPR028878">
    <property type="entry name" value="RNase_E"/>
</dbReference>
<dbReference type="InterPro" id="IPR004659">
    <property type="entry name" value="RNase_E/G"/>
</dbReference>
<dbReference type="InterPro" id="IPR012340">
    <property type="entry name" value="NA-bd_OB-fold"/>
</dbReference>
<feature type="domain" description="RNA-binding protein AU-1/Ribonuclease E/G" evidence="10">
    <location>
        <begin position="352"/>
        <end position="622"/>
    </location>
</feature>
<dbReference type="KEGG" id="rsu:NHU_02508"/>
<evidence type="ECO:0000313" key="12">
    <source>
        <dbReference type="EMBL" id="BAQ69659.1"/>
    </source>
</evidence>
<dbReference type="PANTHER" id="PTHR30001:SF1">
    <property type="entry name" value="RIBONUCLEASE E_G-LIKE PROTEIN, CHLOROPLASTIC"/>
    <property type="match status" value="1"/>
</dbReference>
<dbReference type="Gene3D" id="3.40.1260.20">
    <property type="entry name" value="Ribonuclease E, catalytic domain"/>
    <property type="match status" value="1"/>
</dbReference>
<evidence type="ECO:0000256" key="9">
    <source>
        <dbReference type="SAM" id="MobiDB-lite"/>
    </source>
</evidence>
<evidence type="ECO:0000256" key="1">
    <source>
        <dbReference type="ARBA" id="ARBA00022490"/>
    </source>
</evidence>
<feature type="compositionally biased region" description="Basic residues" evidence="9">
    <location>
        <begin position="771"/>
        <end position="783"/>
    </location>
</feature>
<dbReference type="Gene3D" id="2.40.50.140">
    <property type="entry name" value="Nucleic acid-binding proteins"/>
    <property type="match status" value="2"/>
</dbReference>
<dbReference type="GO" id="GO:0006402">
    <property type="term" value="P:mRNA catabolic process"/>
    <property type="evidence" value="ECO:0007669"/>
    <property type="project" value="UniProtKB-UniRule"/>
</dbReference>
<feature type="compositionally biased region" description="Acidic residues" evidence="9">
    <location>
        <begin position="177"/>
        <end position="195"/>
    </location>
</feature>
<feature type="compositionally biased region" description="Basic residues" evidence="9">
    <location>
        <begin position="110"/>
        <end position="121"/>
    </location>
</feature>
<dbReference type="GO" id="GO:0000287">
    <property type="term" value="F:magnesium ion binding"/>
    <property type="evidence" value="ECO:0007669"/>
    <property type="project" value="UniProtKB-UniRule"/>
</dbReference>
<dbReference type="InterPro" id="IPR048583">
    <property type="entry name" value="RNase_E_G_thioredoxin-like"/>
</dbReference>
<dbReference type="GO" id="GO:0019843">
    <property type="term" value="F:rRNA binding"/>
    <property type="evidence" value="ECO:0007669"/>
    <property type="project" value="UniProtKB-KW"/>
</dbReference>
<keyword evidence="8" id="KW-0862">Zinc</keyword>
<keyword evidence="5 8" id="KW-0378">Hydrolase</keyword>
<feature type="region of interest" description="Disordered" evidence="9">
    <location>
        <begin position="905"/>
        <end position="982"/>
    </location>
</feature>
<dbReference type="SUPFAM" id="SSF50249">
    <property type="entry name" value="Nucleic acid-binding proteins"/>
    <property type="match status" value="1"/>
</dbReference>
<comment type="subunit">
    <text evidence="8">Homotetramer formed by a dimer of dimers.</text>
</comment>
<evidence type="ECO:0000256" key="5">
    <source>
        <dbReference type="ARBA" id="ARBA00022801"/>
    </source>
</evidence>
<feature type="compositionally biased region" description="Basic and acidic residues" evidence="9">
    <location>
        <begin position="825"/>
        <end position="834"/>
    </location>
</feature>
<feature type="compositionally biased region" description="Acidic residues" evidence="9">
    <location>
        <begin position="795"/>
        <end position="810"/>
    </location>
</feature>
<dbReference type="GO" id="GO:0008270">
    <property type="term" value="F:zinc ion binding"/>
    <property type="evidence" value="ECO:0007669"/>
    <property type="project" value="UniProtKB-UniRule"/>
</dbReference>
<keyword evidence="2 8" id="KW-0540">Nuclease</keyword>
<comment type="similarity">
    <text evidence="8">Belongs to the RNase E/G family. RNase E subfamily.</text>
</comment>
<comment type="catalytic activity">
    <reaction evidence="8">
        <text>Endonucleolytic cleavage of single-stranded RNA in A- and U-rich regions.</text>
        <dbReference type="EC" id="3.1.26.12"/>
    </reaction>
</comment>
<feature type="compositionally biased region" description="Basic and acidic residues" evidence="9">
    <location>
        <begin position="939"/>
        <end position="951"/>
    </location>
</feature>
<evidence type="ECO:0000256" key="4">
    <source>
        <dbReference type="ARBA" id="ARBA00022759"/>
    </source>
</evidence>
<dbReference type="PANTHER" id="PTHR30001">
    <property type="entry name" value="RIBONUCLEASE"/>
    <property type="match status" value="1"/>
</dbReference>
<name>A0A0D6B4P2_RHOSU</name>
<feature type="region of interest" description="Disordered" evidence="9">
    <location>
        <begin position="742"/>
        <end position="889"/>
    </location>
</feature>
<keyword evidence="8" id="KW-0699">rRNA-binding</keyword>
<dbReference type="GO" id="GO:0008995">
    <property type="term" value="F:ribonuclease E activity"/>
    <property type="evidence" value="ECO:0007669"/>
    <property type="project" value="UniProtKB-EC"/>
</dbReference>
<feature type="compositionally biased region" description="Basic and acidic residues" evidence="9">
    <location>
        <begin position="214"/>
        <end position="223"/>
    </location>
</feature>
<comment type="cofactor">
    <cofactor evidence="8">
        <name>Mg(2+)</name>
        <dbReference type="ChEBI" id="CHEBI:18420"/>
    </cofactor>
    <text evidence="8">Binds 1 Mg(2+) ion per subunit.</text>
</comment>
<keyword evidence="8" id="KW-0698">rRNA processing</keyword>
<dbReference type="GO" id="GO:0005737">
    <property type="term" value="C:cytoplasm"/>
    <property type="evidence" value="ECO:0007669"/>
    <property type="project" value="UniProtKB-SubCell"/>
</dbReference>
<evidence type="ECO:0000256" key="6">
    <source>
        <dbReference type="ARBA" id="ARBA00022842"/>
    </source>
</evidence>
<comment type="function">
    <text evidence="8">Endoribonuclease that plays a central role in RNA processing and decay. Required for the maturation of 5S and 16S rRNAs and the majority of tRNAs. Also involved in the degradation of most mRNAs.</text>
</comment>
<feature type="compositionally biased region" description="Low complexity" evidence="9">
    <location>
        <begin position="811"/>
        <end position="823"/>
    </location>
</feature>
<dbReference type="Pfam" id="PF20833">
    <property type="entry name" value="RNase_E_G_Thio"/>
    <property type="match status" value="1"/>
</dbReference>
<dbReference type="Proteomes" id="UP000064912">
    <property type="component" value="Chromosome"/>
</dbReference>
<evidence type="ECO:0000313" key="13">
    <source>
        <dbReference type="Proteomes" id="UP000064912"/>
    </source>
</evidence>
<dbReference type="AlphaFoldDB" id="A0A0D6B4P2"/>
<keyword evidence="8" id="KW-0820">tRNA-binding</keyword>
<feature type="region of interest" description="Disordered" evidence="9">
    <location>
        <begin position="97"/>
        <end position="312"/>
    </location>
</feature>
<feature type="compositionally biased region" description="Basic and acidic residues" evidence="9">
    <location>
        <begin position="138"/>
        <end position="152"/>
    </location>
</feature>
<keyword evidence="3 8" id="KW-0479">Metal-binding</keyword>
<dbReference type="EMBL" id="AP014800">
    <property type="protein sequence ID" value="BAQ69659.1"/>
    <property type="molecule type" value="Genomic_DNA"/>
</dbReference>
<dbReference type="Pfam" id="PF10150">
    <property type="entry name" value="RNase_E_G"/>
    <property type="match status" value="1"/>
</dbReference>
<comment type="cofactor">
    <cofactor evidence="8">
        <name>Zn(2+)</name>
        <dbReference type="ChEBI" id="CHEBI:29105"/>
    </cofactor>
    <text evidence="8">Binds 2 Zn(2+) ions per homotetramer.</text>
</comment>
<sequence>MAKKMLIDATHAEETRVVVVDGNKVDEFDFETVNKRQLAGNIYLAKVTRVEPSLQAAFVDYGGNRHGFLAFSEIHPDYYQIPVADREALLAEERALAEEMDDEEGDSDKPKRRSRSRRKPRADKSASAASDSASGEDGAERNADEAEERGDHVAPAASDDDAAPADGVPAEAAAETEAAEAEDAAPAEDTEEDATDQAGKDDEPPTTVMAMAAHSDDPVETREPSAGIPGMDVVDLGDDEESEDPAEEDNSAETRKSSSRRRRRSPRKKTDEADDTASSGDETGEDGPEEIHHDDQIESVAEEDVHEEIRPRKPRARRYKIQEVIKVRQIMLVQVVKEERGNKGAALTTYLSLAGRYCVLMPNTARGGGISRKITNAADRKKLKEIAAEMDVPEGAGLIIRTAGAKRTRSEVRRDYEYLQRLWEQIRELTLKSIAPAPIYEEGDLIKRSIRDLYSREIDEVLVEGEGGYRLAKDFMKMIMPSHAKNVKNYTDPMPLFARYQVESYLTSMFNPVVQLKSGGYLVIGVTEALVAIDVNSGRATKEGSIEETALKTNLEAAEEVARQLRLRDLAGLIVIDFIDMEERKNNAAVEKRIKDKLKTDRARIQVGRISGFGLLEMSRQRLRPGMIEATTQPCPHCHGTGLIRSDDNLALSILRQIEEEGVRGRSREVLLKAPIGIINFLMNQKREHVAQIEARYGLSVRVEADPFLISPDFSIERFKTATRAVPEVVSPVVSLDMSDMPDAVEEEDEEEAPVAAAAPAPAPEAEDKTSKKRRRRRRRKKPSQGGDDQGYEAGQDESDDADSDTDAEAPEAVTAEAANEAAPAEEKPVEEKPRRSRRSRSRGRKTERPEAGAEAQAEEPVAPKAEEPAALEAQVPAEVPAPAAAAPVEAPAVEEALVEEAAVEEAAVEAAEASPETVAAPEAELAAEAPVAEAAVEVEEKAAPEAEPAPKPETQPEPEPETAEASKDSAPKRQGWWSVGR</sequence>
<comment type="subcellular location">
    <subcellularLocation>
        <location evidence="8">Cytoplasm</location>
    </subcellularLocation>
    <subcellularLocation>
        <location evidence="8">Cell inner membrane</location>
        <topology evidence="8">Peripheral membrane protein</topology>
        <orientation evidence="8">Cytoplasmic side</orientation>
    </subcellularLocation>
</comment>
<feature type="domain" description="RNase E/G thioredoxin-like" evidence="11">
    <location>
        <begin position="634"/>
        <end position="718"/>
    </location>
</feature>
<feature type="binding site" evidence="8">
    <location>
        <position position="534"/>
    </location>
    <ligand>
        <name>Mg(2+)</name>
        <dbReference type="ChEBI" id="CHEBI:18420"/>
        <note>catalytic</note>
    </ligand>
</feature>
<feature type="binding site" evidence="8">
    <location>
        <position position="577"/>
    </location>
    <ligand>
        <name>Mg(2+)</name>
        <dbReference type="ChEBI" id="CHEBI:18420"/>
        <note>catalytic</note>
    </ligand>
</feature>
<keyword evidence="8" id="KW-1003">Cell membrane</keyword>
<reference evidence="12 13" key="1">
    <citation type="submission" date="2015-02" db="EMBL/GenBank/DDBJ databases">
        <title>Genome sequene of Rhodovulum sulfidophilum DSM 2351.</title>
        <authorList>
            <person name="Nagao N."/>
        </authorList>
    </citation>
    <scope>NUCLEOTIDE SEQUENCE [LARGE SCALE GENOMIC DNA]</scope>
    <source>
        <strain evidence="12 13">DSM 2351</strain>
    </source>
</reference>
<feature type="compositionally biased region" description="Basic residues" evidence="9">
    <location>
        <begin position="257"/>
        <end position="267"/>
    </location>
</feature>
<dbReference type="GO" id="GO:0000049">
    <property type="term" value="F:tRNA binding"/>
    <property type="evidence" value="ECO:0007669"/>
    <property type="project" value="UniProtKB-KW"/>
</dbReference>
<evidence type="ECO:0000256" key="7">
    <source>
        <dbReference type="ARBA" id="ARBA00022884"/>
    </source>
</evidence>
<keyword evidence="7 8" id="KW-0694">RNA-binding</keyword>
<dbReference type="PATRIC" id="fig|35806.4.peg.2588"/>
<organism evidence="12 13">
    <name type="scientific">Rhodovulum sulfidophilum</name>
    <name type="common">Rhodobacter sulfidophilus</name>
    <dbReference type="NCBI Taxonomy" id="35806"/>
    <lineage>
        <taxon>Bacteria</taxon>
        <taxon>Pseudomonadati</taxon>
        <taxon>Pseudomonadota</taxon>
        <taxon>Alphaproteobacteria</taxon>
        <taxon>Rhodobacterales</taxon>
        <taxon>Paracoccaceae</taxon>
        <taxon>Rhodovulum</taxon>
    </lineage>
</organism>
<feature type="compositionally biased region" description="Acidic residues" evidence="9">
    <location>
        <begin position="235"/>
        <end position="251"/>
    </location>
</feature>
<dbReference type="EC" id="3.1.26.12" evidence="8"/>
<keyword evidence="8" id="KW-0472">Membrane</keyword>
<dbReference type="eggNOG" id="COG1530">
    <property type="taxonomic scope" value="Bacteria"/>
</dbReference>
<dbReference type="GO" id="GO:0009898">
    <property type="term" value="C:cytoplasmic side of plasma membrane"/>
    <property type="evidence" value="ECO:0007669"/>
    <property type="project" value="UniProtKB-UniRule"/>
</dbReference>
<feature type="binding site" evidence="8">
    <location>
        <position position="635"/>
    </location>
    <ligand>
        <name>Zn(2+)</name>
        <dbReference type="ChEBI" id="CHEBI:29105"/>
        <note>ligand shared between dimeric partners</note>
    </ligand>
</feature>
<dbReference type="GO" id="GO:0008033">
    <property type="term" value="P:tRNA processing"/>
    <property type="evidence" value="ECO:0007669"/>
    <property type="project" value="UniProtKB-UniRule"/>
</dbReference>
<feature type="region of interest" description="Required for zinc-mediated homotetramerization and catalytic activity" evidence="8">
    <location>
        <begin position="635"/>
        <end position="638"/>
    </location>
</feature>
<keyword evidence="1 8" id="KW-0963">Cytoplasm</keyword>
<feature type="binding site" evidence="8">
    <location>
        <position position="638"/>
    </location>
    <ligand>
        <name>Zn(2+)</name>
        <dbReference type="ChEBI" id="CHEBI:29105"/>
        <note>ligand shared between dimeric partners</note>
    </ligand>
</feature>
<dbReference type="GO" id="GO:0006364">
    <property type="term" value="P:rRNA processing"/>
    <property type="evidence" value="ECO:0007669"/>
    <property type="project" value="UniProtKB-UniRule"/>
</dbReference>
<keyword evidence="8" id="KW-0997">Cell inner membrane</keyword>
<evidence type="ECO:0000259" key="10">
    <source>
        <dbReference type="Pfam" id="PF10150"/>
    </source>
</evidence>
<feature type="compositionally biased region" description="Basic residues" evidence="9">
    <location>
        <begin position="835"/>
        <end position="844"/>
    </location>
</feature>
<evidence type="ECO:0000259" key="11">
    <source>
        <dbReference type="Pfam" id="PF20833"/>
    </source>
</evidence>
<protein>
    <recommendedName>
        <fullName evidence="8">Ribonuclease E</fullName>
        <shortName evidence="8">RNase E</shortName>
        <ecNumber evidence="8">3.1.26.12</ecNumber>
    </recommendedName>
</protein>
<evidence type="ECO:0000256" key="8">
    <source>
        <dbReference type="HAMAP-Rule" id="MF_00970"/>
    </source>
</evidence>
<feature type="compositionally biased region" description="Low complexity" evidence="9">
    <location>
        <begin position="909"/>
        <end position="936"/>
    </location>
</feature>
<evidence type="ECO:0000256" key="3">
    <source>
        <dbReference type="ARBA" id="ARBA00022723"/>
    </source>
</evidence>
<feature type="compositionally biased region" description="Low complexity" evidence="9">
    <location>
        <begin position="853"/>
        <end position="889"/>
    </location>
</feature>
<feature type="compositionally biased region" description="Acidic residues" evidence="9">
    <location>
        <begin position="743"/>
        <end position="753"/>
    </location>
</feature>
<keyword evidence="8" id="KW-0819">tRNA processing</keyword>
<evidence type="ECO:0000256" key="2">
    <source>
        <dbReference type="ARBA" id="ARBA00022722"/>
    </source>
</evidence>
<accession>A0A0D6B4P2</accession>
<dbReference type="NCBIfam" id="TIGR00757">
    <property type="entry name" value="RNaseEG"/>
    <property type="match status" value="1"/>
</dbReference>
<keyword evidence="4 8" id="KW-0255">Endonuclease</keyword>
<dbReference type="HAMAP" id="MF_00970">
    <property type="entry name" value="RNase_E"/>
    <property type="match status" value="1"/>
</dbReference>
<keyword evidence="6 8" id="KW-0460">Magnesium</keyword>
<gene>
    <name evidence="8" type="primary">rne</name>
    <name evidence="12" type="ORF">NHU_02508</name>
</gene>
<proteinExistence type="inferred from homology"/>